<name>A0A481WWB0_ACIBA</name>
<reference evidence="1" key="1">
    <citation type="journal article" date="2019" name="Microb. Genom.">
        <title>Genomic epidemiology of severe community-onset Acinetobacter baumannii infection.</title>
        <authorList>
            <person name="Meumann E.M."/>
            <person name="Anstey N.M."/>
            <person name="Currie B.J."/>
            <person name="Piera K.A."/>
            <person name="Kenyon J.J."/>
            <person name="Hall R.M."/>
            <person name="Davis J.S."/>
            <person name="Sarovich D.S."/>
        </authorList>
    </citation>
    <scope>NUCLEOTIDE SEQUENCE</scope>
    <source>
        <strain evidence="1">MSHR_8</strain>
    </source>
</reference>
<dbReference type="Pfam" id="PF13692">
    <property type="entry name" value="Glyco_trans_1_4"/>
    <property type="match status" value="1"/>
</dbReference>
<accession>A0A481WWB0</accession>
<protein>
    <submittedName>
        <fullName evidence="1">Gtr185</fullName>
    </submittedName>
</protein>
<dbReference type="EMBL" id="MK370028">
    <property type="protein sequence ID" value="QBK17790.1"/>
    <property type="molecule type" value="Genomic_DNA"/>
</dbReference>
<gene>
    <name evidence="1" type="primary">gtr185</name>
</gene>
<sequence>MLSLIFISSALQQPRHQKRIDLLSKEYDLKVLYFFRDKYTDNYKNYIDNAIRIGEVKDGKYFSRVYLLLKLFFILIGSSVKNVYCTSPDQVLIALLAKKKVFFEVGDLYQIDGRNKIYQILDKFILPRISGLILTSQYFYSGYFKKFHNFLKNKVLIVENKLVTNCEAFVSDYRNNFYKKKQDKIFKFGLIGSLAFKKSLLKIREFIINNPQYELHIYGDGLINIFHDIPNCFYHGHFKSPEDLPSIYNNIDINIILYDYDNNNVKLALPNKLYESIAFLKPIICASGVALSEYVVSNHIGVIVEGNDLEASARKIINEYEFYIESLAKMPSSSYLCYEQEQILELLKSNRW</sequence>
<dbReference type="SUPFAM" id="SSF53756">
    <property type="entry name" value="UDP-Glycosyltransferase/glycogen phosphorylase"/>
    <property type="match status" value="1"/>
</dbReference>
<proteinExistence type="predicted"/>
<evidence type="ECO:0000313" key="1">
    <source>
        <dbReference type="EMBL" id="QBK17790.1"/>
    </source>
</evidence>
<dbReference type="AlphaFoldDB" id="A0A481WWB0"/>
<organism evidence="1">
    <name type="scientific">Acinetobacter baumannii</name>
    <dbReference type="NCBI Taxonomy" id="470"/>
    <lineage>
        <taxon>Bacteria</taxon>
        <taxon>Pseudomonadati</taxon>
        <taxon>Pseudomonadota</taxon>
        <taxon>Gammaproteobacteria</taxon>
        <taxon>Moraxellales</taxon>
        <taxon>Moraxellaceae</taxon>
        <taxon>Acinetobacter</taxon>
        <taxon>Acinetobacter calcoaceticus/baumannii complex</taxon>
    </lineage>
</organism>
<dbReference type="Gene3D" id="3.40.50.2000">
    <property type="entry name" value="Glycogen Phosphorylase B"/>
    <property type="match status" value="1"/>
</dbReference>